<evidence type="ECO:0000313" key="3">
    <source>
        <dbReference type="EMBL" id="GLS87336.1"/>
    </source>
</evidence>
<accession>A0AA37X469</accession>
<keyword evidence="4" id="KW-1185">Reference proteome</keyword>
<proteinExistence type="predicted"/>
<feature type="compositionally biased region" description="Low complexity" evidence="1">
    <location>
        <begin position="240"/>
        <end position="252"/>
    </location>
</feature>
<dbReference type="AlphaFoldDB" id="A0AA37X469"/>
<gene>
    <name evidence="3" type="ORF">GCM10010873_23100</name>
</gene>
<protein>
    <recommendedName>
        <fullName evidence="5">Tetratricopeptide repeat-like domain-containing protein</fullName>
    </recommendedName>
</protein>
<feature type="region of interest" description="Disordered" evidence="1">
    <location>
        <begin position="232"/>
        <end position="252"/>
    </location>
</feature>
<keyword evidence="2" id="KW-0472">Membrane</keyword>
<evidence type="ECO:0008006" key="5">
    <source>
        <dbReference type="Google" id="ProtNLM"/>
    </source>
</evidence>
<evidence type="ECO:0000256" key="2">
    <source>
        <dbReference type="SAM" id="Phobius"/>
    </source>
</evidence>
<keyword evidence="2" id="KW-0812">Transmembrane</keyword>
<comment type="caution">
    <text evidence="3">The sequence shown here is derived from an EMBL/GenBank/DDBJ whole genome shotgun (WGS) entry which is preliminary data.</text>
</comment>
<feature type="transmembrane region" description="Helical" evidence="2">
    <location>
        <begin position="51"/>
        <end position="71"/>
    </location>
</feature>
<reference evidence="3 4" key="1">
    <citation type="journal article" date="2014" name="Int. J. Syst. Evol. Microbiol.">
        <title>Complete genome sequence of Corynebacterium casei LMG S-19264T (=DSM 44701T), isolated from a smear-ripened cheese.</title>
        <authorList>
            <consortium name="US DOE Joint Genome Institute (JGI-PGF)"/>
            <person name="Walter F."/>
            <person name="Albersmeier A."/>
            <person name="Kalinowski J."/>
            <person name="Ruckert C."/>
        </authorList>
    </citation>
    <scope>NUCLEOTIDE SEQUENCE [LARGE SCALE GENOMIC DNA]</scope>
    <source>
        <strain evidence="3 4">NBRC 111766</strain>
    </source>
</reference>
<organism evidence="3 4">
    <name type="scientific">Cypionkella aquatica</name>
    <dbReference type="NCBI Taxonomy" id="1756042"/>
    <lineage>
        <taxon>Bacteria</taxon>
        <taxon>Pseudomonadati</taxon>
        <taxon>Pseudomonadota</taxon>
        <taxon>Alphaproteobacteria</taxon>
        <taxon>Rhodobacterales</taxon>
        <taxon>Paracoccaceae</taxon>
        <taxon>Cypionkella</taxon>
    </lineage>
</organism>
<dbReference type="Proteomes" id="UP001157355">
    <property type="component" value="Unassembled WGS sequence"/>
</dbReference>
<sequence length="252" mass="26296">MPLRVAGQKTKAGARALWHEREASVSNPDSFISEVTDEVRRDRLFAMFRKYGWIGVVIVVGVVGGAAYTEWAKASAAARAQSFGDAMLDAVDLGAPEDRAAAMAAVPADGGQVALKELMLASDAGKDKPAALAALDKLSADATQPQVYRDLAALRRVMLAGKDMPIAERRTALEALAVPGRAFRTLAAEQLAYLLIEDGKTADAIAALGALMQDQDSPQGLRTRAAQMITALGGTPPEPATDAAAEPVADAG</sequence>
<name>A0AA37X469_9RHOB</name>
<evidence type="ECO:0000313" key="4">
    <source>
        <dbReference type="Proteomes" id="UP001157355"/>
    </source>
</evidence>
<dbReference type="EMBL" id="BSPP01000007">
    <property type="protein sequence ID" value="GLS87336.1"/>
    <property type="molecule type" value="Genomic_DNA"/>
</dbReference>
<keyword evidence="2" id="KW-1133">Transmembrane helix</keyword>
<evidence type="ECO:0000256" key="1">
    <source>
        <dbReference type="SAM" id="MobiDB-lite"/>
    </source>
</evidence>